<dbReference type="Proteomes" id="UP000179258">
    <property type="component" value="Unassembled WGS sequence"/>
</dbReference>
<organism evidence="1 2">
    <name type="scientific">Candidatus Wildermuthbacteria bacterium RIFCSPHIGHO2_02_FULL_47_17</name>
    <dbReference type="NCBI Taxonomy" id="1802452"/>
    <lineage>
        <taxon>Bacteria</taxon>
        <taxon>Candidatus Wildermuthiibacteriota</taxon>
    </lineage>
</organism>
<name>A0A1G2R457_9BACT</name>
<dbReference type="EMBL" id="MHTX01000036">
    <property type="protein sequence ID" value="OHA67606.1"/>
    <property type="molecule type" value="Genomic_DNA"/>
</dbReference>
<protein>
    <recommendedName>
        <fullName evidence="3">Type 4 fimbrial biogenesis protein PilX N-terminal domain-containing protein</fullName>
    </recommendedName>
</protein>
<gene>
    <name evidence="1" type="ORF">A3D59_03500</name>
</gene>
<proteinExistence type="predicted"/>
<evidence type="ECO:0008006" key="3">
    <source>
        <dbReference type="Google" id="ProtNLM"/>
    </source>
</evidence>
<sequence length="366" mass="38347">MKNCAPQKGIINLVVMFAIGLFALGAALSMSDGILLELLKNKNQTRGSQAFYTAEANSKEGAYQIEKEFAATGSTTYDGGSPLTLNSASSADITVTDLGWPYKKIRGLASRTNSYRAVVQLLTVYPEGLAFDHAIYAQDDLTLKGNVEIYGSVFSNGTMNFNGGPDIYGDAYSTEPIDNSGGNISGEVFDGVDSIPPPQVDLTPYYDEALADGTLFASATSADAFLSNQTRTAIVYVDTAQKTTVQNTNLSGGLVTTGDLDLTGGGTYTASEDHLAIIVLGDLKIAGEVTIHGIVYVTGQTTFGGGNITIEGSLISAGGTQIEDTTVAGKATIIYDPDIAASWQELQGISGATSTENPCVIEWGEE</sequence>
<reference evidence="1 2" key="1">
    <citation type="journal article" date="2016" name="Nat. Commun.">
        <title>Thousands of microbial genomes shed light on interconnected biogeochemical processes in an aquifer system.</title>
        <authorList>
            <person name="Anantharaman K."/>
            <person name="Brown C.T."/>
            <person name="Hug L.A."/>
            <person name="Sharon I."/>
            <person name="Castelle C.J."/>
            <person name="Probst A.J."/>
            <person name="Thomas B.C."/>
            <person name="Singh A."/>
            <person name="Wilkins M.J."/>
            <person name="Karaoz U."/>
            <person name="Brodie E.L."/>
            <person name="Williams K.H."/>
            <person name="Hubbard S.S."/>
            <person name="Banfield J.F."/>
        </authorList>
    </citation>
    <scope>NUCLEOTIDE SEQUENCE [LARGE SCALE GENOMIC DNA]</scope>
</reference>
<comment type="caution">
    <text evidence="1">The sequence shown here is derived from an EMBL/GenBank/DDBJ whole genome shotgun (WGS) entry which is preliminary data.</text>
</comment>
<evidence type="ECO:0000313" key="1">
    <source>
        <dbReference type="EMBL" id="OHA67606.1"/>
    </source>
</evidence>
<dbReference type="AlphaFoldDB" id="A0A1G2R457"/>
<accession>A0A1G2R457</accession>
<evidence type="ECO:0000313" key="2">
    <source>
        <dbReference type="Proteomes" id="UP000179258"/>
    </source>
</evidence>